<dbReference type="EMBL" id="GBRH01255434">
    <property type="protein sequence ID" value="JAD42461.1"/>
    <property type="molecule type" value="Transcribed_RNA"/>
</dbReference>
<sequence>MWNSCTSTKRVVRILFFRFGIFFSENVKTRSYLGGARWFFIKKKAGIQIRVEED</sequence>
<proteinExistence type="predicted"/>
<reference evidence="1" key="2">
    <citation type="journal article" date="2015" name="Data Brief">
        <title>Shoot transcriptome of the giant reed, Arundo donax.</title>
        <authorList>
            <person name="Barrero R.A."/>
            <person name="Guerrero F.D."/>
            <person name="Moolhuijzen P."/>
            <person name="Goolsby J.A."/>
            <person name="Tidwell J."/>
            <person name="Bellgard S.E."/>
            <person name="Bellgard M.I."/>
        </authorList>
    </citation>
    <scope>NUCLEOTIDE SEQUENCE</scope>
    <source>
        <tissue evidence="1">Shoot tissue taken approximately 20 cm above the soil surface</tissue>
    </source>
</reference>
<evidence type="ECO:0000313" key="1">
    <source>
        <dbReference type="EMBL" id="JAD42461.1"/>
    </source>
</evidence>
<reference evidence="1" key="1">
    <citation type="submission" date="2014-09" db="EMBL/GenBank/DDBJ databases">
        <authorList>
            <person name="Magalhaes I.L.F."/>
            <person name="Oliveira U."/>
            <person name="Santos F.R."/>
            <person name="Vidigal T.H.D.A."/>
            <person name="Brescovit A.D."/>
            <person name="Santos A.J."/>
        </authorList>
    </citation>
    <scope>NUCLEOTIDE SEQUENCE</scope>
    <source>
        <tissue evidence="1">Shoot tissue taken approximately 20 cm above the soil surface</tissue>
    </source>
</reference>
<name>A0A0A8ZUI5_ARUDO</name>
<protein>
    <submittedName>
        <fullName evidence="1">Uncharacterized protein</fullName>
    </submittedName>
</protein>
<organism evidence="1">
    <name type="scientific">Arundo donax</name>
    <name type="common">Giant reed</name>
    <name type="synonym">Donax arundinaceus</name>
    <dbReference type="NCBI Taxonomy" id="35708"/>
    <lineage>
        <taxon>Eukaryota</taxon>
        <taxon>Viridiplantae</taxon>
        <taxon>Streptophyta</taxon>
        <taxon>Embryophyta</taxon>
        <taxon>Tracheophyta</taxon>
        <taxon>Spermatophyta</taxon>
        <taxon>Magnoliopsida</taxon>
        <taxon>Liliopsida</taxon>
        <taxon>Poales</taxon>
        <taxon>Poaceae</taxon>
        <taxon>PACMAD clade</taxon>
        <taxon>Arundinoideae</taxon>
        <taxon>Arundineae</taxon>
        <taxon>Arundo</taxon>
    </lineage>
</organism>
<dbReference type="AlphaFoldDB" id="A0A0A8ZUI5"/>
<accession>A0A0A8ZUI5</accession>